<evidence type="ECO:0000256" key="3">
    <source>
        <dbReference type="ARBA" id="ARBA00023291"/>
    </source>
</evidence>
<keyword evidence="3" id="KW-0479">Metal-binding</keyword>
<dbReference type="InterPro" id="IPR051349">
    <property type="entry name" value="Hydrogenase_assoc-protein"/>
</dbReference>
<dbReference type="PANTHER" id="PTHR42845">
    <property type="entry name" value="COENZYME F420-REDUCING HYDROGENASE, GAMMA SUBUNIT"/>
    <property type="match status" value="1"/>
</dbReference>
<accession>A0A656HHB9</accession>
<dbReference type="GO" id="GO:0051538">
    <property type="term" value="F:3 iron, 4 sulfur cluster binding"/>
    <property type="evidence" value="ECO:0007669"/>
    <property type="project" value="UniProtKB-KW"/>
</dbReference>
<keyword evidence="3" id="KW-0408">Iron</keyword>
<evidence type="ECO:0000259" key="4">
    <source>
        <dbReference type="Pfam" id="PF01058"/>
    </source>
</evidence>
<dbReference type="AlphaFoldDB" id="A0A656HHB9"/>
<dbReference type="PANTHER" id="PTHR42845:SF2">
    <property type="entry name" value="F420-NON-REDUCING HYDROGENASE VHU SUBUNIT G"/>
    <property type="match status" value="1"/>
</dbReference>
<dbReference type="SUPFAM" id="SSF56770">
    <property type="entry name" value="HydA/Nqo6-like"/>
    <property type="match status" value="1"/>
</dbReference>
<gene>
    <name evidence="5" type="ORF">Thini_1845</name>
</gene>
<dbReference type="Pfam" id="PF01058">
    <property type="entry name" value="Oxidored_q6"/>
    <property type="match status" value="1"/>
</dbReference>
<dbReference type="EMBL" id="JH651384">
    <property type="protein sequence ID" value="EIJ34425.1"/>
    <property type="molecule type" value="Genomic_DNA"/>
</dbReference>
<comment type="cofactor">
    <cofactor evidence="1">
        <name>[3Fe-4S] cluster</name>
        <dbReference type="ChEBI" id="CHEBI:21137"/>
    </cofactor>
</comment>
<evidence type="ECO:0000313" key="5">
    <source>
        <dbReference type="EMBL" id="EIJ34425.1"/>
    </source>
</evidence>
<keyword evidence="3" id="KW-0003">3Fe-4S</keyword>
<keyword evidence="5" id="KW-0830">Ubiquinone</keyword>
<keyword evidence="6" id="KW-1185">Reference proteome</keyword>
<dbReference type="InterPro" id="IPR006137">
    <property type="entry name" value="NADH_UbQ_OxRdtase-like_20kDa"/>
</dbReference>
<name>A0A656HHB9_THINJ</name>
<sequence>MAMNNTKPTVAVHKFSSCDGCQLAFLNAGEALLQLAERVEILHFAEAGMLNEDVQVDIAFVEGSVNTHHDEERIRQVRANSRYLITIGACATAGGVQALRNIHDNGGWHQAIYAHPEYLDSLSTATTIAKHVKVDLELWGCPVNTQQVMQAVATLLHGATPAASRESVCAECKRRGNVCVVVTQGQHCLGPHTHAGCNAICPHMGRGCYGCYGPQGVIYAGAA</sequence>
<dbReference type="GO" id="GO:0016491">
    <property type="term" value="F:oxidoreductase activity"/>
    <property type="evidence" value="ECO:0007669"/>
    <property type="project" value="UniProtKB-KW"/>
</dbReference>
<dbReference type="RefSeq" id="WP_002708356.1">
    <property type="nucleotide sequence ID" value="NZ_JH651384.1"/>
</dbReference>
<keyword evidence="2" id="KW-0560">Oxidoreductase</keyword>
<dbReference type="Proteomes" id="UP000005317">
    <property type="component" value="Unassembled WGS sequence"/>
</dbReference>
<evidence type="ECO:0000313" key="6">
    <source>
        <dbReference type="Proteomes" id="UP000005317"/>
    </source>
</evidence>
<feature type="domain" description="NADH:ubiquinone oxidoreductase-like 20kDa subunit" evidence="4">
    <location>
        <begin position="18"/>
        <end position="154"/>
    </location>
</feature>
<protein>
    <submittedName>
        <fullName evidence="5">NADH ubiquinone oxidoreductase 20 kDa subunit</fullName>
    </submittedName>
</protein>
<organism evidence="5 6">
    <name type="scientific">Thiothrix nivea (strain ATCC 35100 / DSM 5205 / JP2)</name>
    <dbReference type="NCBI Taxonomy" id="870187"/>
    <lineage>
        <taxon>Bacteria</taxon>
        <taxon>Pseudomonadati</taxon>
        <taxon>Pseudomonadota</taxon>
        <taxon>Gammaproteobacteria</taxon>
        <taxon>Thiotrichales</taxon>
        <taxon>Thiotrichaceae</taxon>
        <taxon>Thiothrix</taxon>
    </lineage>
</organism>
<keyword evidence="3" id="KW-0411">Iron-sulfur</keyword>
<evidence type="ECO:0000256" key="2">
    <source>
        <dbReference type="ARBA" id="ARBA00023002"/>
    </source>
</evidence>
<proteinExistence type="predicted"/>
<dbReference type="Gene3D" id="3.40.50.700">
    <property type="entry name" value="NADH:ubiquinone oxidoreductase-like, 20kDa subunit"/>
    <property type="match status" value="1"/>
</dbReference>
<dbReference type="InterPro" id="IPR037024">
    <property type="entry name" value="NiFe_Hase_small_N_sf"/>
</dbReference>
<reference evidence="6" key="1">
    <citation type="journal article" date="2011" name="Stand. Genomic Sci.">
        <title>Genome sequence of the filamentous, gliding Thiothrix nivea neotype strain (JP2(T)).</title>
        <authorList>
            <person name="Lapidus A."/>
            <person name="Nolan M."/>
            <person name="Lucas S."/>
            <person name="Glavina Del Rio T."/>
            <person name="Tice H."/>
            <person name="Cheng J.F."/>
            <person name="Tapia R."/>
            <person name="Han C."/>
            <person name="Goodwin L."/>
            <person name="Pitluck S."/>
            <person name="Liolios K."/>
            <person name="Pagani I."/>
            <person name="Ivanova N."/>
            <person name="Huntemann M."/>
            <person name="Mavromatis K."/>
            <person name="Mikhailova N."/>
            <person name="Pati A."/>
            <person name="Chen A."/>
            <person name="Palaniappan K."/>
            <person name="Land M."/>
            <person name="Brambilla E.M."/>
            <person name="Rohde M."/>
            <person name="Abt B."/>
            <person name="Verbarg S."/>
            <person name="Goker M."/>
            <person name="Bristow J."/>
            <person name="Eisen J.A."/>
            <person name="Markowitz V."/>
            <person name="Hugenholtz P."/>
            <person name="Kyrpides N.C."/>
            <person name="Klenk H.P."/>
            <person name="Woyke T."/>
        </authorList>
    </citation>
    <scope>NUCLEOTIDE SEQUENCE [LARGE SCALE GENOMIC DNA]</scope>
    <source>
        <strain evidence="6">ATCC 35100 / DSM 5205 / JP2</strain>
    </source>
</reference>
<evidence type="ECO:0000256" key="1">
    <source>
        <dbReference type="ARBA" id="ARBA00001927"/>
    </source>
</evidence>